<feature type="compositionally biased region" description="Basic and acidic residues" evidence="1">
    <location>
        <begin position="124"/>
        <end position="139"/>
    </location>
</feature>
<dbReference type="PANTHER" id="PTHR46619:SF2">
    <property type="entry name" value="XS DOMAIN PROTEIN"/>
    <property type="match status" value="1"/>
</dbReference>
<name>A0A199UE49_ANACO</name>
<dbReference type="GO" id="GO:0031047">
    <property type="term" value="P:regulatory ncRNA-mediated gene silencing"/>
    <property type="evidence" value="ECO:0007669"/>
    <property type="project" value="InterPro"/>
</dbReference>
<organism evidence="3 4">
    <name type="scientific">Ananas comosus</name>
    <name type="common">Pineapple</name>
    <name type="synonym">Ananas ananas</name>
    <dbReference type="NCBI Taxonomy" id="4615"/>
    <lineage>
        <taxon>Eukaryota</taxon>
        <taxon>Viridiplantae</taxon>
        <taxon>Streptophyta</taxon>
        <taxon>Embryophyta</taxon>
        <taxon>Tracheophyta</taxon>
        <taxon>Spermatophyta</taxon>
        <taxon>Magnoliopsida</taxon>
        <taxon>Liliopsida</taxon>
        <taxon>Poales</taxon>
        <taxon>Bromeliaceae</taxon>
        <taxon>Bromelioideae</taxon>
        <taxon>Ananas</taxon>
    </lineage>
</organism>
<feature type="compositionally biased region" description="Basic and acidic residues" evidence="1">
    <location>
        <begin position="86"/>
        <end position="104"/>
    </location>
</feature>
<evidence type="ECO:0000313" key="3">
    <source>
        <dbReference type="EMBL" id="OAY63142.1"/>
    </source>
</evidence>
<gene>
    <name evidence="3" type="ORF">ACMD2_15847</name>
</gene>
<dbReference type="InterPro" id="IPR038588">
    <property type="entry name" value="XS_domain_sf"/>
</dbReference>
<dbReference type="STRING" id="4615.A0A199UE49"/>
<evidence type="ECO:0000313" key="4">
    <source>
        <dbReference type="Proteomes" id="UP000092600"/>
    </source>
</evidence>
<dbReference type="PANTHER" id="PTHR46619">
    <property type="entry name" value="RNA RECOGNITION MOTIF XS DOMAIN PROTEIN-RELATED"/>
    <property type="match status" value="1"/>
</dbReference>
<dbReference type="AlphaFoldDB" id="A0A199UE49"/>
<protein>
    <recommendedName>
        <fullName evidence="2">XS domain-containing protein</fullName>
    </recommendedName>
</protein>
<reference evidence="3 4" key="1">
    <citation type="journal article" date="2016" name="DNA Res.">
        <title>The draft genome of MD-2 pineapple using hybrid error correction of long reads.</title>
        <authorList>
            <person name="Redwan R.M."/>
            <person name="Saidin A."/>
            <person name="Kumar S.V."/>
        </authorList>
    </citation>
    <scope>NUCLEOTIDE SEQUENCE [LARGE SCALE GENOMIC DNA]</scope>
    <source>
        <strain evidence="4">cv. MD2</strain>
        <tissue evidence="3">Leaf</tissue>
    </source>
</reference>
<comment type="caution">
    <text evidence="3">The sequence shown here is derived from an EMBL/GenBank/DDBJ whole genome shotgun (WGS) entry which is preliminary data.</text>
</comment>
<feature type="domain" description="XS" evidence="2">
    <location>
        <begin position="750"/>
        <end position="873"/>
    </location>
</feature>
<feature type="region of interest" description="Disordered" evidence="1">
    <location>
        <begin position="1"/>
        <end position="177"/>
    </location>
</feature>
<dbReference type="Gene3D" id="3.30.70.2890">
    <property type="entry name" value="XS domain"/>
    <property type="match status" value="1"/>
</dbReference>
<dbReference type="EMBL" id="LSRQ01008383">
    <property type="protein sequence ID" value="OAY63142.1"/>
    <property type="molecule type" value="Genomic_DNA"/>
</dbReference>
<evidence type="ECO:0000259" key="2">
    <source>
        <dbReference type="Pfam" id="PF03468"/>
    </source>
</evidence>
<accession>A0A199UE49</accession>
<sequence>MAALASIPSSLPPSLCPKQNRSAGEHFHPIPHGAIDLRRSGTSRSLRSSNLHIYTTMVGRRPEARGGGRGGGSYRDLSPNPPLTLRRIEDHRPDWHHRPDDRRPRLSVSPPSRPRHSPACRNTSVERRDYAARHSDHHPPPSQPRRRPSPFKGRNYELPPSYMLPDHPSDLNQDLNSSRLKPKPIFSDDGAARTVHSLPTNSIYAALKTENIIGSSGGALTGGYHDGGVLRYRNHVRNPYEEREREKLYSRDVSYQEMPPLPLRPIEGASSSAIVKDELFHLYGDRLHQPSDGPLRGSLSRHVDDTSDQSAYHQMQLSDPMKRVPFSHSSREESRDYTIHGRFLASDDIYKKVPDYRDSLGGSSSFTRLLDAKVEGAAFSRKTAGEGSFLDPYHSIRGDSVSGYREAGVVDGDYAGRSGIGHPGFVMKPSHNHEIASVDDSYRGRPKSPVFPDRCKGLYWQDVSPPQGKTHVASTDIYDYDLSSKRMIRRKYLVDDDANGFNSRNVFPDDRTAYRGILLRSGGNDVRPYDDREGHMASKKMAFHHSLHKMSSRKILKPDVWLRSEDSTAYEDGGHSKSIKRRLRPGPSEFHGSFTLERKEFKPNKFRKKTLEDRHDGRHTIDGDVAGADALLRKEDPPEGSEEFKQLFHKAFLRFTKLLNESSRQQKRYREPGRGPLLCCVCGSLSKDFSDTHSLLAHTYHARKGGLRTDHLGLHKALCVLMGWNWRVAPDTSRAYESSSAVVEAKALRDDLILWPPLVIIHNSSIGIKVSADKAKIVTTEQMEELLREIGVGAGKARVSYGKPANQSVFIVKFSPTFSGLQEAEKLHKYFADKKRGKQEFQQLTTSGEKVNFRGGENIELLYGFMAVAEDLDKLDPETKKRSLVKSRKDIEAIADAPLNAD</sequence>
<feature type="compositionally biased region" description="Low complexity" evidence="1">
    <location>
        <begin position="40"/>
        <end position="51"/>
    </location>
</feature>
<dbReference type="InterPro" id="IPR005380">
    <property type="entry name" value="XS_domain"/>
</dbReference>
<evidence type="ECO:0000256" key="1">
    <source>
        <dbReference type="SAM" id="MobiDB-lite"/>
    </source>
</evidence>
<dbReference type="Pfam" id="PF03468">
    <property type="entry name" value="XS"/>
    <property type="match status" value="1"/>
</dbReference>
<proteinExistence type="predicted"/>
<dbReference type="Proteomes" id="UP000092600">
    <property type="component" value="Unassembled WGS sequence"/>
</dbReference>
<feature type="region of interest" description="Disordered" evidence="1">
    <location>
        <begin position="570"/>
        <end position="589"/>
    </location>
</feature>